<dbReference type="InterPro" id="IPR005467">
    <property type="entry name" value="His_kinase_dom"/>
</dbReference>
<evidence type="ECO:0000256" key="4">
    <source>
        <dbReference type="ARBA" id="ARBA00022840"/>
    </source>
</evidence>
<dbReference type="InterPro" id="IPR036890">
    <property type="entry name" value="HATPase_C_sf"/>
</dbReference>
<evidence type="ECO:0000256" key="2">
    <source>
        <dbReference type="ARBA" id="ARBA00022741"/>
    </source>
</evidence>
<keyword evidence="5" id="KW-0902">Two-component regulatory system</keyword>
<feature type="transmembrane region" description="Helical" evidence="6">
    <location>
        <begin position="47"/>
        <end position="66"/>
    </location>
</feature>
<evidence type="ECO:0000256" key="3">
    <source>
        <dbReference type="ARBA" id="ARBA00022777"/>
    </source>
</evidence>
<gene>
    <name evidence="8" type="ORF">R6U77_06795</name>
</gene>
<dbReference type="RefSeq" id="WP_319837902.1">
    <property type="nucleotide sequence ID" value="NZ_CP137624.1"/>
</dbReference>
<protein>
    <submittedName>
        <fullName evidence="8">ATP-binding protein</fullName>
    </submittedName>
</protein>
<keyword evidence="6" id="KW-1133">Transmembrane helix</keyword>
<dbReference type="PANTHER" id="PTHR24421">
    <property type="entry name" value="NITRATE/NITRITE SENSOR PROTEIN NARX-RELATED"/>
    <property type="match status" value="1"/>
</dbReference>
<feature type="transmembrane region" description="Helical" evidence="6">
    <location>
        <begin position="78"/>
        <end position="101"/>
    </location>
</feature>
<dbReference type="Proteomes" id="UP001322664">
    <property type="component" value="Chromosome"/>
</dbReference>
<evidence type="ECO:0000256" key="5">
    <source>
        <dbReference type="ARBA" id="ARBA00023012"/>
    </source>
</evidence>
<keyword evidence="3" id="KW-0418">Kinase</keyword>
<feature type="transmembrane region" description="Helical" evidence="6">
    <location>
        <begin position="166"/>
        <end position="184"/>
    </location>
</feature>
<dbReference type="SUPFAM" id="SSF55874">
    <property type="entry name" value="ATPase domain of HSP90 chaperone/DNA topoisomerase II/histidine kinase"/>
    <property type="match status" value="1"/>
</dbReference>
<reference evidence="8 9" key="1">
    <citation type="submission" date="2023-09" db="EMBL/GenBank/DDBJ databases">
        <authorList>
            <person name="Page C.A."/>
            <person name="Perez-Diaz I.M."/>
        </authorList>
    </citation>
    <scope>NUCLEOTIDE SEQUENCE [LARGE SCALE GENOMIC DNA]</scope>
    <source>
        <strain evidence="8 9">Ll15</strain>
    </source>
</reference>
<accession>A0ABZ0RYR0</accession>
<feature type="transmembrane region" description="Helical" evidence="6">
    <location>
        <begin position="229"/>
        <end position="247"/>
    </location>
</feature>
<dbReference type="InterPro" id="IPR050482">
    <property type="entry name" value="Sensor_HK_TwoCompSys"/>
</dbReference>
<evidence type="ECO:0000259" key="7">
    <source>
        <dbReference type="PROSITE" id="PS50109"/>
    </source>
</evidence>
<feature type="domain" description="Histidine kinase" evidence="7">
    <location>
        <begin position="576"/>
        <end position="669"/>
    </location>
</feature>
<keyword evidence="2" id="KW-0547">Nucleotide-binding</keyword>
<keyword evidence="6" id="KW-0812">Transmembrane</keyword>
<sequence>MLYQRIILLALIFSLWLFALVKGVAFNEWAIQFHSLPIINNVALFLYNHATDIVGFLFLITGFYAYMKKPQAVVIQRFFYLMCVAGLAVSCAKPSGYGVFILTKAEAVTLGLVPYFLVRLIEYFPVPNSTKFLRGHQYIALFVAAFIIVVDTFPEELSWNLYVVRFGLIINVLMAVIICGYYIGKQWFSQLKWLQNQLLVLFVSLLLSFGPILFNLVQSAMLSEPAMPFAFFVIPMAIFPLALAYLLTKQEVVDFKLVLKQAIPMLTAFVLTLFIIMKAFSLPSVYIVGFLIGGGVFILLYQAMKYIERRYIERKLRVIQQEKQHILKQLDTGAFLTIYAERIVQLIHKMFEIEGAAVIWSQPSLTVLHDSGLFQHSQVVQQNIRDLLKQQQSRHDMLKQAPYYTLPLTDGVNIVGMIVVGQKLNFTKWEQEELILLNKIHMEAKELFLHAQMIRKIDKATYDVQQTGYQYQLLQALEDERRHLSIFLHDEVLQDLLFSLRNVRAERYDYTEKTLQQMISVVRAMCNDLYPIMVEEIGLALSLQSLQAKTEGQHDIHIHIDYQIKDEQISLLLAMQVFRILKELLTNSIKHAKAEDVKITICEQNGKLHIAVEDNGCGFEVPKNMMLYVEQHFGLVTIQKKVEQLQGTFMITSQLGEGTKIIIEFPLKEVS</sequence>
<keyword evidence="1" id="KW-0808">Transferase</keyword>
<evidence type="ECO:0000313" key="9">
    <source>
        <dbReference type="Proteomes" id="UP001322664"/>
    </source>
</evidence>
<dbReference type="GO" id="GO:0005524">
    <property type="term" value="F:ATP binding"/>
    <property type="evidence" value="ECO:0007669"/>
    <property type="project" value="UniProtKB-KW"/>
</dbReference>
<dbReference type="PROSITE" id="PS50109">
    <property type="entry name" value="HIS_KIN"/>
    <property type="match status" value="1"/>
</dbReference>
<evidence type="ECO:0000313" key="8">
    <source>
        <dbReference type="EMBL" id="WPK13377.1"/>
    </source>
</evidence>
<evidence type="ECO:0000256" key="6">
    <source>
        <dbReference type="SAM" id="Phobius"/>
    </source>
</evidence>
<dbReference type="EMBL" id="CP137624">
    <property type="protein sequence ID" value="WPK13377.1"/>
    <property type="molecule type" value="Genomic_DNA"/>
</dbReference>
<proteinExistence type="predicted"/>
<organism evidence="8 9">
    <name type="scientific">Lysinibacillus louembei</name>
    <dbReference type="NCBI Taxonomy" id="1470088"/>
    <lineage>
        <taxon>Bacteria</taxon>
        <taxon>Bacillati</taxon>
        <taxon>Bacillota</taxon>
        <taxon>Bacilli</taxon>
        <taxon>Bacillales</taxon>
        <taxon>Bacillaceae</taxon>
        <taxon>Lysinibacillus</taxon>
    </lineage>
</organism>
<keyword evidence="9" id="KW-1185">Reference proteome</keyword>
<evidence type="ECO:0000256" key="1">
    <source>
        <dbReference type="ARBA" id="ARBA00022679"/>
    </source>
</evidence>
<dbReference type="Gene3D" id="3.30.565.10">
    <property type="entry name" value="Histidine kinase-like ATPase, C-terminal domain"/>
    <property type="match status" value="1"/>
</dbReference>
<keyword evidence="4 8" id="KW-0067">ATP-binding</keyword>
<feature type="transmembrane region" description="Helical" evidence="6">
    <location>
        <begin position="138"/>
        <end position="154"/>
    </location>
</feature>
<feature type="transmembrane region" description="Helical" evidence="6">
    <location>
        <begin position="259"/>
        <end position="280"/>
    </location>
</feature>
<dbReference type="CDD" id="cd16917">
    <property type="entry name" value="HATPase_UhpB-NarQ-NarX-like"/>
    <property type="match status" value="1"/>
</dbReference>
<keyword evidence="6" id="KW-0472">Membrane</keyword>
<dbReference type="SMART" id="SM00387">
    <property type="entry name" value="HATPase_c"/>
    <property type="match status" value="1"/>
</dbReference>
<dbReference type="Pfam" id="PF02518">
    <property type="entry name" value="HATPase_c"/>
    <property type="match status" value="1"/>
</dbReference>
<name>A0ABZ0RYR0_9BACI</name>
<feature type="transmembrane region" description="Helical" evidence="6">
    <location>
        <begin position="196"/>
        <end position="217"/>
    </location>
</feature>
<feature type="transmembrane region" description="Helical" evidence="6">
    <location>
        <begin position="286"/>
        <end position="307"/>
    </location>
</feature>
<dbReference type="InterPro" id="IPR003594">
    <property type="entry name" value="HATPase_dom"/>
</dbReference>